<evidence type="ECO:0000313" key="4">
    <source>
        <dbReference type="Proteomes" id="UP001551482"/>
    </source>
</evidence>
<gene>
    <name evidence="3" type="ORF">AB0C36_05835</name>
</gene>
<dbReference type="Gene3D" id="3.60.40.10">
    <property type="entry name" value="PPM-type phosphatase domain"/>
    <property type="match status" value="1"/>
</dbReference>
<feature type="region of interest" description="Disordered" evidence="1">
    <location>
        <begin position="510"/>
        <end position="543"/>
    </location>
</feature>
<dbReference type="Pfam" id="PF13672">
    <property type="entry name" value="PP2C_2"/>
    <property type="match status" value="1"/>
</dbReference>
<feature type="compositionally biased region" description="Basic and acidic residues" evidence="1">
    <location>
        <begin position="29"/>
        <end position="48"/>
    </location>
</feature>
<dbReference type="PROSITE" id="PS51746">
    <property type="entry name" value="PPM_2"/>
    <property type="match status" value="1"/>
</dbReference>
<feature type="compositionally biased region" description="Basic and acidic residues" evidence="1">
    <location>
        <begin position="251"/>
        <end position="266"/>
    </location>
</feature>
<evidence type="ECO:0000256" key="1">
    <source>
        <dbReference type="SAM" id="MobiDB-lite"/>
    </source>
</evidence>
<feature type="compositionally biased region" description="Low complexity" evidence="1">
    <location>
        <begin position="49"/>
        <end position="71"/>
    </location>
</feature>
<name>A0ABV3DBD2_9ACTN</name>
<dbReference type="CDD" id="cd00143">
    <property type="entry name" value="PP2Cc"/>
    <property type="match status" value="1"/>
</dbReference>
<organism evidence="3 4">
    <name type="scientific">Streptodolium elevatio</name>
    <dbReference type="NCBI Taxonomy" id="3157996"/>
    <lineage>
        <taxon>Bacteria</taxon>
        <taxon>Bacillati</taxon>
        <taxon>Actinomycetota</taxon>
        <taxon>Actinomycetes</taxon>
        <taxon>Kitasatosporales</taxon>
        <taxon>Streptomycetaceae</taxon>
        <taxon>Streptodolium</taxon>
    </lineage>
</organism>
<proteinExistence type="predicted"/>
<feature type="region of interest" description="Disordered" evidence="1">
    <location>
        <begin position="1"/>
        <end position="296"/>
    </location>
</feature>
<feature type="compositionally biased region" description="Pro residues" evidence="1">
    <location>
        <begin position="230"/>
        <end position="245"/>
    </location>
</feature>
<dbReference type="InterPro" id="IPR001932">
    <property type="entry name" value="PPM-type_phosphatase-like_dom"/>
</dbReference>
<dbReference type="SUPFAM" id="SSF81606">
    <property type="entry name" value="PP2C-like"/>
    <property type="match status" value="1"/>
</dbReference>
<evidence type="ECO:0000259" key="2">
    <source>
        <dbReference type="PROSITE" id="PS51746"/>
    </source>
</evidence>
<keyword evidence="4" id="KW-1185">Reference proteome</keyword>
<comment type="caution">
    <text evidence="3">The sequence shown here is derived from an EMBL/GenBank/DDBJ whole genome shotgun (WGS) entry which is preliminary data.</text>
</comment>
<dbReference type="SMART" id="SM00332">
    <property type="entry name" value="PP2Cc"/>
    <property type="match status" value="1"/>
</dbReference>
<feature type="compositionally biased region" description="Low complexity" evidence="1">
    <location>
        <begin position="510"/>
        <end position="529"/>
    </location>
</feature>
<feature type="domain" description="PPM-type phosphatase" evidence="2">
    <location>
        <begin position="289"/>
        <end position="507"/>
    </location>
</feature>
<feature type="compositionally biased region" description="Pro residues" evidence="1">
    <location>
        <begin position="87"/>
        <end position="107"/>
    </location>
</feature>
<dbReference type="RefSeq" id="WP_358349791.1">
    <property type="nucleotide sequence ID" value="NZ_JBEZFP010000010.1"/>
</dbReference>
<protein>
    <submittedName>
        <fullName evidence="3">Protein phosphatase 2C domain-containing protein</fullName>
    </submittedName>
</protein>
<dbReference type="InterPro" id="IPR036457">
    <property type="entry name" value="PPM-type-like_dom_sf"/>
</dbReference>
<evidence type="ECO:0000313" key="3">
    <source>
        <dbReference type="EMBL" id="MEU8133011.1"/>
    </source>
</evidence>
<dbReference type="SMART" id="SM00331">
    <property type="entry name" value="PP2C_SIG"/>
    <property type="match status" value="1"/>
</dbReference>
<dbReference type="Proteomes" id="UP001551482">
    <property type="component" value="Unassembled WGS sequence"/>
</dbReference>
<feature type="compositionally biased region" description="Pro residues" evidence="1">
    <location>
        <begin position="121"/>
        <end position="141"/>
    </location>
</feature>
<sequence length="543" mass="54999">MDRPGAPQADSDRGNGRGDSADVSRPAHRTPDEHAARAAPFGDRRAGDADPAPSAPRAAAAADPGPGAGDDMFADLYLDFDDMADLPPTPSRPVPPPPAHSAPPRRPPGGDAPSPHVDPAAPAPGPAAAPAPASTPGPTPAAGPRGRSVVEPARPAPRQPAPRRSSSAGQAGPAEGARPSAQASAPAYDPTPRPGARASAVGGSQADPYGAAGHDATVPSIRALPTDTPAVPPPPVPPPPGPIPPAEADEATSRTDSVARRRDQDARPTAGDVEVQASAWSAASHPGRRRAMRRERLGLGPELTARDNDDRYAATGSVFVVADGLGGHPSGWYAADVACRTLVADLAAADLSAGWSDRLRASIAVADLAVRRHGHGQTYEGMRTTVVAAVIQDGRLHLAGCGDSVCWLVRGGAAFRLTEQGNAADLGRPWLLTSTPLGGSQQPDPELQRIELHPGDRVVLATDGVGHLPDETVADLIHGDPFHAATTLTVTAVQSGDDDATAVVIECEALPTASTAAAPPRARPAESGAEGPGQGPEDSPASG</sequence>
<reference evidence="3 4" key="1">
    <citation type="submission" date="2024-06" db="EMBL/GenBank/DDBJ databases">
        <title>The Natural Products Discovery Center: Release of the First 8490 Sequenced Strains for Exploring Actinobacteria Biosynthetic Diversity.</title>
        <authorList>
            <person name="Kalkreuter E."/>
            <person name="Kautsar S.A."/>
            <person name="Yang D."/>
            <person name="Bader C.D."/>
            <person name="Teijaro C.N."/>
            <person name="Fluegel L."/>
            <person name="Davis C.M."/>
            <person name="Simpson J.R."/>
            <person name="Lauterbach L."/>
            <person name="Steele A.D."/>
            <person name="Gui C."/>
            <person name="Meng S."/>
            <person name="Li G."/>
            <person name="Viehrig K."/>
            <person name="Ye F."/>
            <person name="Su P."/>
            <person name="Kiefer A.F."/>
            <person name="Nichols A."/>
            <person name="Cepeda A.J."/>
            <person name="Yan W."/>
            <person name="Fan B."/>
            <person name="Jiang Y."/>
            <person name="Adhikari A."/>
            <person name="Zheng C.-J."/>
            <person name="Schuster L."/>
            <person name="Cowan T.M."/>
            <person name="Smanski M.J."/>
            <person name="Chevrette M.G."/>
            <person name="De Carvalho L.P.S."/>
            <person name="Shen B."/>
        </authorList>
    </citation>
    <scope>NUCLEOTIDE SEQUENCE [LARGE SCALE GENOMIC DNA]</scope>
    <source>
        <strain evidence="3 4">NPDC048946</strain>
    </source>
</reference>
<dbReference type="InterPro" id="IPR015655">
    <property type="entry name" value="PP2C"/>
</dbReference>
<dbReference type="PANTHER" id="PTHR47992">
    <property type="entry name" value="PROTEIN PHOSPHATASE"/>
    <property type="match status" value="1"/>
</dbReference>
<accession>A0ABV3DBD2</accession>
<dbReference type="EMBL" id="JBEZFP010000010">
    <property type="protein sequence ID" value="MEU8133011.1"/>
    <property type="molecule type" value="Genomic_DNA"/>
</dbReference>
<feature type="compositionally biased region" description="Basic and acidic residues" evidence="1">
    <location>
        <begin position="10"/>
        <end position="22"/>
    </location>
</feature>